<dbReference type="OrthoDB" id="9780932at2"/>
<feature type="domain" description="Alpha/beta hydrolase fold-5" evidence="2">
    <location>
        <begin position="63"/>
        <end position="229"/>
    </location>
</feature>
<reference evidence="4" key="1">
    <citation type="submission" date="2017-04" db="EMBL/GenBank/DDBJ databases">
        <authorList>
            <person name="Varghese N."/>
            <person name="Submissions S."/>
        </authorList>
    </citation>
    <scope>NUCLEOTIDE SEQUENCE [LARGE SCALE GENOMIC DNA]</scope>
</reference>
<evidence type="ECO:0000256" key="1">
    <source>
        <dbReference type="SAM" id="Phobius"/>
    </source>
</evidence>
<dbReference type="Pfam" id="PF12695">
    <property type="entry name" value="Abhydrolase_5"/>
    <property type="match status" value="1"/>
</dbReference>
<proteinExistence type="predicted"/>
<dbReference type="AlphaFoldDB" id="A0A1Y6EQ30"/>
<gene>
    <name evidence="3" type="ORF">SAMN06295905_1062</name>
</gene>
<dbReference type="InterPro" id="IPR029058">
    <property type="entry name" value="AB_hydrolase_fold"/>
</dbReference>
<evidence type="ECO:0000259" key="2">
    <source>
        <dbReference type="Pfam" id="PF12695"/>
    </source>
</evidence>
<dbReference type="GO" id="GO:0016787">
    <property type="term" value="F:hydrolase activity"/>
    <property type="evidence" value="ECO:0007669"/>
    <property type="project" value="InterPro"/>
</dbReference>
<name>A0A1Y6EQ30_9HYPH</name>
<dbReference type="InterPro" id="IPR029059">
    <property type="entry name" value="AB_hydrolase_5"/>
</dbReference>
<dbReference type="Proteomes" id="UP000194474">
    <property type="component" value="Unassembled WGS sequence"/>
</dbReference>
<dbReference type="SUPFAM" id="SSF53474">
    <property type="entry name" value="alpha/beta-Hydrolases"/>
    <property type="match status" value="1"/>
</dbReference>
<dbReference type="Gene3D" id="3.40.50.1820">
    <property type="entry name" value="alpha/beta hydrolase"/>
    <property type="match status" value="1"/>
</dbReference>
<evidence type="ECO:0000313" key="3">
    <source>
        <dbReference type="EMBL" id="SMQ64795.1"/>
    </source>
</evidence>
<evidence type="ECO:0000313" key="4">
    <source>
        <dbReference type="Proteomes" id="UP000194474"/>
    </source>
</evidence>
<protein>
    <submittedName>
        <fullName evidence="3">Pimeloyl-ACP methyl ester carboxylesterase</fullName>
    </submittedName>
</protein>
<keyword evidence="1" id="KW-1133">Transmembrane helix</keyword>
<dbReference type="RefSeq" id="WP_086469435.1">
    <property type="nucleotide sequence ID" value="NZ_FXWK01000001.1"/>
</dbReference>
<organism evidence="3 4">
    <name type="scientific">Devosia lucknowensis</name>
    <dbReference type="NCBI Taxonomy" id="1096929"/>
    <lineage>
        <taxon>Bacteria</taxon>
        <taxon>Pseudomonadati</taxon>
        <taxon>Pseudomonadota</taxon>
        <taxon>Alphaproteobacteria</taxon>
        <taxon>Hyphomicrobiales</taxon>
        <taxon>Devosiaceae</taxon>
        <taxon>Devosia</taxon>
    </lineage>
</organism>
<keyword evidence="1" id="KW-0812">Transmembrane</keyword>
<keyword evidence="4" id="KW-1185">Reference proteome</keyword>
<sequence>MKVVRSIALLVVVALVAAGTYFFWTVSVKDLPEGTYESSANILVYPTLYGFALNPVSRTEKPGLIFMAGAFVPADAYLPFARKVAEAGYPVRLIGLELGSSMAPGRQPRLFGTIEGFMDGSRPWVIGGHSLGSAQATIFAAEYPEDIAGLFITGSGYPYNDVSMLTVPVTLMRATNDNVANKNPDQERSANLPAGATIAVVEGGSHAQYGYYGPQIGDGTASISRDAQQQQMVDAALALMARADGNTALAGLAKPLPFSQVKQTRIATLNSHTARAPRAVQQEN</sequence>
<feature type="transmembrane region" description="Helical" evidence="1">
    <location>
        <begin position="7"/>
        <end position="24"/>
    </location>
</feature>
<accession>A0A1Y6EQ30</accession>
<keyword evidence="1" id="KW-0472">Membrane</keyword>
<dbReference type="EMBL" id="FXWK01000001">
    <property type="protein sequence ID" value="SMQ64795.1"/>
    <property type="molecule type" value="Genomic_DNA"/>
</dbReference>